<keyword evidence="2" id="KW-1185">Reference proteome</keyword>
<evidence type="ECO:0008006" key="3">
    <source>
        <dbReference type="Google" id="ProtNLM"/>
    </source>
</evidence>
<dbReference type="Pfam" id="PF13797">
    <property type="entry name" value="Post_transc_reg"/>
    <property type="match status" value="1"/>
</dbReference>
<gene>
    <name evidence="1" type="ORF">JFN88_17285</name>
</gene>
<dbReference type="EMBL" id="JAELUP010000103">
    <property type="protein sequence ID" value="MBJ6362957.1"/>
    <property type="molecule type" value="Genomic_DNA"/>
</dbReference>
<dbReference type="Proteomes" id="UP000640274">
    <property type="component" value="Unassembled WGS sequence"/>
</dbReference>
<evidence type="ECO:0000313" key="1">
    <source>
        <dbReference type="EMBL" id="MBJ6362957.1"/>
    </source>
</evidence>
<sequence length="84" mass="9807">MEERALTEEELQGWIETLCESKAEEFHLVGYEHVTAEQIWECVSNKYHKHGQPALHQIVNDILSLKVTAFMNFMTLNAFRGTHF</sequence>
<organism evidence="1 2">
    <name type="scientific">Paenibacillus roseus</name>
    <dbReference type="NCBI Taxonomy" id="2798579"/>
    <lineage>
        <taxon>Bacteria</taxon>
        <taxon>Bacillati</taxon>
        <taxon>Bacillota</taxon>
        <taxon>Bacilli</taxon>
        <taxon>Bacillales</taxon>
        <taxon>Paenibacillaceae</taxon>
        <taxon>Paenibacillus</taxon>
    </lineage>
</organism>
<protein>
    <recommendedName>
        <fullName evidence="3">Post-transcriptional regulator</fullName>
    </recommendedName>
</protein>
<name>A0A934J191_9BACL</name>
<comment type="caution">
    <text evidence="1">The sequence shown here is derived from an EMBL/GenBank/DDBJ whole genome shotgun (WGS) entry which is preliminary data.</text>
</comment>
<dbReference type="InterPro" id="IPR025716">
    <property type="entry name" value="Post-transcriptional_regulator"/>
</dbReference>
<proteinExistence type="predicted"/>
<dbReference type="AlphaFoldDB" id="A0A934J191"/>
<evidence type="ECO:0000313" key="2">
    <source>
        <dbReference type="Proteomes" id="UP000640274"/>
    </source>
</evidence>
<dbReference type="RefSeq" id="WP_199020553.1">
    <property type="nucleotide sequence ID" value="NZ_JAELUP010000103.1"/>
</dbReference>
<reference evidence="1" key="1">
    <citation type="submission" date="2020-12" db="EMBL/GenBank/DDBJ databases">
        <authorList>
            <person name="Huq M.A."/>
        </authorList>
    </citation>
    <scope>NUCLEOTIDE SEQUENCE</scope>
    <source>
        <strain evidence="1">MAHUQ-46</strain>
    </source>
</reference>
<accession>A0A934J191</accession>